<dbReference type="RefSeq" id="XP_029646270.1">
    <property type="nucleotide sequence ID" value="XM_029790410.2"/>
</dbReference>
<reference evidence="13" key="1">
    <citation type="submission" date="2025-08" db="UniProtKB">
        <authorList>
            <consortium name="RefSeq"/>
        </authorList>
    </citation>
    <scope>IDENTIFICATION</scope>
</reference>
<keyword evidence="5" id="KW-0238">DNA-binding</keyword>
<evidence type="ECO:0000256" key="10">
    <source>
        <dbReference type="SAM" id="MobiDB-lite"/>
    </source>
</evidence>
<dbReference type="InterPro" id="IPR036390">
    <property type="entry name" value="WH_DNA-bd_sf"/>
</dbReference>
<keyword evidence="4" id="KW-0805">Transcription regulation</keyword>
<dbReference type="GO" id="GO:0030154">
    <property type="term" value="P:cell differentiation"/>
    <property type="evidence" value="ECO:0007669"/>
    <property type="project" value="UniProtKB-KW"/>
</dbReference>
<keyword evidence="7" id="KW-0539">Nucleus</keyword>
<dbReference type="PROSITE" id="PS51526">
    <property type="entry name" value="RFX_DBD"/>
    <property type="match status" value="1"/>
</dbReference>
<dbReference type="Proteomes" id="UP000515154">
    <property type="component" value="Linkage group LG16"/>
</dbReference>
<dbReference type="AlphaFoldDB" id="A0A6P7T7A8"/>
<dbReference type="Pfam" id="PF25340">
    <property type="entry name" value="BCD_RFX"/>
    <property type="match status" value="1"/>
</dbReference>
<dbReference type="InterPro" id="IPR003150">
    <property type="entry name" value="DNA-bd_RFX"/>
</dbReference>
<organism evidence="12 13">
    <name type="scientific">Octopus sinensis</name>
    <name type="common">East Asian common octopus</name>
    <dbReference type="NCBI Taxonomy" id="2607531"/>
    <lineage>
        <taxon>Eukaryota</taxon>
        <taxon>Metazoa</taxon>
        <taxon>Spiralia</taxon>
        <taxon>Lophotrochozoa</taxon>
        <taxon>Mollusca</taxon>
        <taxon>Cephalopoda</taxon>
        <taxon>Coleoidea</taxon>
        <taxon>Octopodiformes</taxon>
        <taxon>Octopoda</taxon>
        <taxon>Incirrata</taxon>
        <taxon>Octopodidae</taxon>
        <taxon>Octopus</taxon>
    </lineage>
</organism>
<evidence type="ECO:0000256" key="6">
    <source>
        <dbReference type="ARBA" id="ARBA00023163"/>
    </source>
</evidence>
<dbReference type="GO" id="GO:0000981">
    <property type="term" value="F:DNA-binding transcription factor activity, RNA polymerase II-specific"/>
    <property type="evidence" value="ECO:0007669"/>
    <property type="project" value="TreeGrafter"/>
</dbReference>
<evidence type="ECO:0000256" key="9">
    <source>
        <dbReference type="ARBA" id="ARBA00077088"/>
    </source>
</evidence>
<evidence type="ECO:0000256" key="1">
    <source>
        <dbReference type="ARBA" id="ARBA00004123"/>
    </source>
</evidence>
<evidence type="ECO:0000256" key="3">
    <source>
        <dbReference type="ARBA" id="ARBA00022782"/>
    </source>
</evidence>
<dbReference type="GO" id="GO:0005634">
    <property type="term" value="C:nucleus"/>
    <property type="evidence" value="ECO:0007669"/>
    <property type="project" value="UniProtKB-SubCell"/>
</dbReference>
<dbReference type="SUPFAM" id="SSF46785">
    <property type="entry name" value="Winged helix' DNA-binding domain"/>
    <property type="match status" value="1"/>
</dbReference>
<evidence type="ECO:0000256" key="7">
    <source>
        <dbReference type="ARBA" id="ARBA00023242"/>
    </source>
</evidence>
<evidence type="ECO:0000256" key="2">
    <source>
        <dbReference type="ARBA" id="ARBA00022473"/>
    </source>
</evidence>
<dbReference type="FunFam" id="1.10.10.10:FF:000211">
    <property type="entry name" value="Regulatory factor X, 6"/>
    <property type="match status" value="1"/>
</dbReference>
<keyword evidence="2" id="KW-0217">Developmental protein</keyword>
<feature type="compositionally biased region" description="Acidic residues" evidence="10">
    <location>
        <begin position="55"/>
        <end position="82"/>
    </location>
</feature>
<evidence type="ECO:0000313" key="13">
    <source>
        <dbReference type="RefSeq" id="XP_029646270.1"/>
    </source>
</evidence>
<sequence>MASMAVLCRSNDSELSPCLPKWLQEIFAHFISLALQNQKRVNFKRKHENLATGYSDDEVSTGDDDDDDEDDDGDDDEDDDGEKSEIPKSRSRLTNNSNKNANNNNNNNNNNNSQAPKKTVAQIMRDKKKQTALTLQWLEDNYCICDGVCLPRCILYAHYLDFCRQEILEPACAATFGKTIRQKFPHLTTRRLGTRGHSKYHYYGIGIRETSQYYHSVYSGKGLTRFSGCKLKNEGGFTRKYSLSSKTGTLLPEFPNAQYLILTEGISREKVETFIMMYKTHCQCILDTAINSNFEEIQNFLLHFWQGLPDHLLPLVKNQVIVDIICICDSILYKVLIEVLIPATMQEMPEVLMCDIRNFANHWENWLSSALENLPEQLTEHKLPVAHRFSQSLKRQTSFLHLAQTARPVLYDVHMVNQMIADVDRVDLSSIGSQALYTDTDCEQDMELNAEFLQEFKELLRKQATVEAFTEWLDAVVEHKVVKPSKQNGRSFKKRAQEFLLKWSFFGARVMHNLTLSNAQSFASVHLIRMLMDEYVLLAVESQMYEEKSSELQLILDKHMNADDKGVRQNFSSNAPGTCFLANRSVSTPKHFSSIKQEQRFLDMTDQMNDIDSFESMSASDIREPYSMSNHLNDLNAMTQALNGGGHVATPPMSPRISLRPSVINPPTNHIPCTGTTPPSMPAAPSTYYYPNHHDNQYNSHSNTYLNNYNTGPYCSPTVFRSSHHYSPTAASYPTKQTEKLDIPCNYPYASESLSQTHHQYPCTDNYYGSPGVSSYTAIPANQNGYIQSPMHNQSGSAFNVVQINPNFPQQSAYSTSDYYSSSNYNQHQPVSKPLVEHVPVIQHRGSVTSHYSSTELNDPLNILDKPLYRSKEDNSHLYAHYYSSSNYNQHQPVSKPLVEHVPVIQHRGSVTSHYSSTELNDPLNILDKPLYRSKEDNSHLYASASPVTCHNTRHPVVQNTESLGNDEFLSMTMTSMLNSDPDLIPTYNTDTGTPLPPINSVFLS</sequence>
<evidence type="ECO:0000313" key="12">
    <source>
        <dbReference type="Proteomes" id="UP000515154"/>
    </source>
</evidence>
<dbReference type="PANTHER" id="PTHR12619">
    <property type="entry name" value="RFX TRANSCRIPTION FACTOR FAMILY"/>
    <property type="match status" value="1"/>
</dbReference>
<gene>
    <name evidence="13" type="primary">LOC115220306</name>
</gene>
<evidence type="ECO:0000256" key="8">
    <source>
        <dbReference type="ARBA" id="ARBA00072476"/>
    </source>
</evidence>
<dbReference type="InterPro" id="IPR036388">
    <property type="entry name" value="WH-like_DNA-bd_sf"/>
</dbReference>
<evidence type="ECO:0000256" key="4">
    <source>
        <dbReference type="ARBA" id="ARBA00023015"/>
    </source>
</evidence>
<comment type="subcellular location">
    <subcellularLocation>
        <location evidence="1">Nucleus</location>
    </subcellularLocation>
</comment>
<accession>A0A6P7T7A8</accession>
<feature type="domain" description="RFX-type winged-helix" evidence="11">
    <location>
        <begin position="134"/>
        <end position="209"/>
    </location>
</feature>
<feature type="region of interest" description="Disordered" evidence="10">
    <location>
        <begin position="52"/>
        <end position="124"/>
    </location>
</feature>
<proteinExistence type="predicted"/>
<keyword evidence="12" id="KW-1185">Reference proteome</keyword>
<evidence type="ECO:0000259" key="11">
    <source>
        <dbReference type="PROSITE" id="PS51526"/>
    </source>
</evidence>
<dbReference type="InterPro" id="IPR039779">
    <property type="entry name" value="RFX-like"/>
</dbReference>
<dbReference type="KEGG" id="osn:115220306"/>
<dbReference type="InterPro" id="IPR057321">
    <property type="entry name" value="RFX1-4/6/8-like_BCD"/>
</dbReference>
<dbReference type="PANTHER" id="PTHR12619:SF28">
    <property type="entry name" value="DNA-BINDING PROTEIN RFX6"/>
    <property type="match status" value="1"/>
</dbReference>
<evidence type="ECO:0000256" key="5">
    <source>
        <dbReference type="ARBA" id="ARBA00023125"/>
    </source>
</evidence>
<dbReference type="GO" id="GO:0000978">
    <property type="term" value="F:RNA polymerase II cis-regulatory region sequence-specific DNA binding"/>
    <property type="evidence" value="ECO:0007669"/>
    <property type="project" value="TreeGrafter"/>
</dbReference>
<dbReference type="Gene3D" id="1.10.10.10">
    <property type="entry name" value="Winged helix-like DNA-binding domain superfamily/Winged helix DNA-binding domain"/>
    <property type="match status" value="1"/>
</dbReference>
<keyword evidence="3" id="KW-0221">Differentiation</keyword>
<name>A0A6P7T7A8_9MOLL</name>
<protein>
    <recommendedName>
        <fullName evidence="8">DNA-binding protein RFX6</fullName>
    </recommendedName>
    <alternativeName>
        <fullName evidence="9">Regulatory factor X 6</fullName>
    </alternativeName>
</protein>
<keyword evidence="6" id="KW-0804">Transcription</keyword>
<feature type="compositionally biased region" description="Low complexity" evidence="10">
    <location>
        <begin position="95"/>
        <end position="112"/>
    </location>
</feature>
<dbReference type="Pfam" id="PF02257">
    <property type="entry name" value="RFX_DNA_binding"/>
    <property type="match status" value="1"/>
</dbReference>